<evidence type="ECO:0000313" key="6">
    <source>
        <dbReference type="EMBL" id="OOV06425.1"/>
    </source>
</evidence>
<dbReference type="CDD" id="cd19994">
    <property type="entry name" value="PBP1_ChvE"/>
    <property type="match status" value="1"/>
</dbReference>
<dbReference type="SUPFAM" id="SSF53822">
    <property type="entry name" value="Periplasmic binding protein-like I"/>
    <property type="match status" value="1"/>
</dbReference>
<feature type="signal peptide" evidence="4">
    <location>
        <begin position="1"/>
        <end position="19"/>
    </location>
</feature>
<dbReference type="PROSITE" id="PS51257">
    <property type="entry name" value="PROKAR_LIPOPROTEIN"/>
    <property type="match status" value="1"/>
</dbReference>
<feature type="domain" description="Periplasmic binding protein" evidence="5">
    <location>
        <begin position="56"/>
        <end position="321"/>
    </location>
</feature>
<dbReference type="GO" id="GO:0030288">
    <property type="term" value="C:outer membrane-bounded periplasmic space"/>
    <property type="evidence" value="ECO:0007669"/>
    <property type="project" value="TreeGrafter"/>
</dbReference>
<comment type="subcellular location">
    <subcellularLocation>
        <location evidence="1">Periplasm</location>
    </subcellularLocation>
</comment>
<name>A0A1T1AR15_RHOFE</name>
<comment type="caution">
    <text evidence="6">The sequence shown here is derived from an EMBL/GenBank/DDBJ whole genome shotgun (WGS) entry which is preliminary data.</text>
</comment>
<gene>
    <name evidence="6" type="ORF">RF819_06500</name>
</gene>
<reference evidence="6 7" key="1">
    <citation type="submission" date="2017-01" db="EMBL/GenBank/DDBJ databases">
        <title>Genome sequencing of Rhodoferax fermentans JCM 7819.</title>
        <authorList>
            <person name="Kim Y.J."/>
            <person name="Farh M.E.-A."/>
            <person name="Yang D.-C."/>
        </authorList>
    </citation>
    <scope>NUCLEOTIDE SEQUENCE [LARGE SCALE GENOMIC DNA]</scope>
    <source>
        <strain evidence="6 7">JCM 7819</strain>
    </source>
</reference>
<keyword evidence="3 4" id="KW-0732">Signal</keyword>
<dbReference type="PANTHER" id="PTHR30036">
    <property type="entry name" value="D-XYLOSE-BINDING PERIPLASMIC PROTEIN"/>
    <property type="match status" value="1"/>
</dbReference>
<dbReference type="Proteomes" id="UP000190750">
    <property type="component" value="Unassembled WGS sequence"/>
</dbReference>
<dbReference type="Pfam" id="PF13407">
    <property type="entry name" value="Peripla_BP_4"/>
    <property type="match status" value="1"/>
</dbReference>
<evidence type="ECO:0000256" key="1">
    <source>
        <dbReference type="ARBA" id="ARBA00004418"/>
    </source>
</evidence>
<keyword evidence="7" id="KW-1185">Reference proteome</keyword>
<protein>
    <submittedName>
        <fullName evidence="6">ABC transporter</fullName>
    </submittedName>
</protein>
<organism evidence="6 7">
    <name type="scientific">Rhodoferax fermentans</name>
    <dbReference type="NCBI Taxonomy" id="28066"/>
    <lineage>
        <taxon>Bacteria</taxon>
        <taxon>Pseudomonadati</taxon>
        <taxon>Pseudomonadota</taxon>
        <taxon>Betaproteobacteria</taxon>
        <taxon>Burkholderiales</taxon>
        <taxon>Comamonadaceae</taxon>
        <taxon>Rhodoferax</taxon>
    </lineage>
</organism>
<evidence type="ECO:0000256" key="3">
    <source>
        <dbReference type="ARBA" id="ARBA00022729"/>
    </source>
</evidence>
<dbReference type="AlphaFoldDB" id="A0A1T1AR15"/>
<dbReference type="InterPro" id="IPR028082">
    <property type="entry name" value="Peripla_BP_I"/>
</dbReference>
<dbReference type="Gene3D" id="3.40.50.2300">
    <property type="match status" value="2"/>
</dbReference>
<evidence type="ECO:0000256" key="2">
    <source>
        <dbReference type="ARBA" id="ARBA00007639"/>
    </source>
</evidence>
<evidence type="ECO:0000259" key="5">
    <source>
        <dbReference type="Pfam" id="PF13407"/>
    </source>
</evidence>
<dbReference type="PANTHER" id="PTHR30036:SF1">
    <property type="entry name" value="D-XYLOSE-BINDING PERIPLASMIC PROTEIN"/>
    <property type="match status" value="1"/>
</dbReference>
<dbReference type="OrthoDB" id="9773673at2"/>
<evidence type="ECO:0000313" key="7">
    <source>
        <dbReference type="Proteomes" id="UP000190750"/>
    </source>
</evidence>
<dbReference type="InterPro" id="IPR025997">
    <property type="entry name" value="SBP_2_dom"/>
</dbReference>
<proteinExistence type="inferred from homology"/>
<dbReference type="GO" id="GO:0030246">
    <property type="term" value="F:carbohydrate binding"/>
    <property type="evidence" value="ECO:0007669"/>
    <property type="project" value="TreeGrafter"/>
</dbReference>
<evidence type="ECO:0000256" key="4">
    <source>
        <dbReference type="SAM" id="SignalP"/>
    </source>
</evidence>
<sequence length="379" mass="40042">MRKSVFTLTLIAAAMGLTACGKKEEAPAPAPAAPAAAPAPAVLVGLAIPETHVERWVGDAEYMKKDLEAMGYKVDVAFADADQSKQNKQIEDMVTKGAKAIVVGSVTEAAAQAVESAKKAGVQVISYDRLITGTDAYDYYLTFDNFKVGQLQGQAIKDALALDTAKGKNITLFAGSPTDNNARFFFDGAMDVLKPFVTSGALKICGPAPTNSADATWSKITTEGWAADKAKARMETLLSGACKSVKLDAVLAPNDTLARSIIGALEQDGKYKTLPVITGQDGELLSAKWIMEGKQTMTVFKDTRVLAKGTAEAVDSIIKGAAEPTLTVKARVDTTTYNTGKKVVKSFLLEPVAVNKDNLTKELVDSGFYTADAVAKGTK</sequence>
<accession>A0A1T1AR15</accession>
<comment type="similarity">
    <text evidence="2">Belongs to the bacterial solute-binding protein 2 family.</text>
</comment>
<dbReference type="STRING" id="28066.RF819_06500"/>
<dbReference type="InterPro" id="IPR050555">
    <property type="entry name" value="Bact_Solute-Bind_Prot2"/>
</dbReference>
<feature type="chain" id="PRO_5012368510" evidence="4">
    <location>
        <begin position="20"/>
        <end position="379"/>
    </location>
</feature>
<dbReference type="RefSeq" id="WP_078364220.1">
    <property type="nucleotide sequence ID" value="NZ_MTJN01000002.1"/>
</dbReference>
<dbReference type="EMBL" id="MTJN01000002">
    <property type="protein sequence ID" value="OOV06425.1"/>
    <property type="molecule type" value="Genomic_DNA"/>
</dbReference>